<keyword evidence="1" id="KW-0175">Coiled coil</keyword>
<gene>
    <name evidence="5" type="primary">LOC114325435</name>
</gene>
<evidence type="ECO:0000256" key="2">
    <source>
        <dbReference type="SAM" id="MobiDB-lite"/>
    </source>
</evidence>
<dbReference type="InParanoid" id="A0A6P7F343"/>
<feature type="region of interest" description="Disordered" evidence="2">
    <location>
        <begin position="689"/>
        <end position="711"/>
    </location>
</feature>
<sequence length="942" mass="108267">MGNSGSQYPAVTEVQPNEQWVHSFPRTQHPQPKHNFQHKVLPERNAHLKLRSTNNGEILHSGGTISGRHARFTDEIKDKSRDRSAPFDDSSSNDGRELIREKDSSRKLAHQGVKHKLNNNVSSQQIKSFASEPDLRYAPMHSNHDYRDKKSKKKYKAPSPPRKYMVGSDKQSSGKEDFNPGLPIRKARLFKTRAETKKKSSHLNETSDEYASPNNTTKINEKSKRLSLPEVKLIDSNDFYKELKDATNKLRHVEVGECKPESSSSNRTKLQTLDPNNSSSKDLKERLMEKIENRQCKNPMINCTRDEASGKESTTPDMSPSPTSKDLVSKDQRPKQLFYFGMDENLEEKQPRNGVFENFNPNIRVPHSSESDISSDIESDEHDICRSGIDLQLRPILPKKQLEIPRFSPAAAWRLLSLDANDNTTGTMISDDTPLMMEDHIEKYSRPPPPLVNVGQRFSNDKSGDSGISGDDGDAVIPIAYCYDDVTSANDTNAAMQKNKIPIKYLNKPERISWTPQQDLGDDSSIDEDLQNEKLLQTLRPRDGPHTFSLSLPRDNRLASYIVEKHNIPHYSGLQKFKKSLTGVLGNLSNKKEFLESSVLDEKSANWFLSKSAPNSLTHTFHSLERHRMQDTEDQPYPSHANASARIIYLPELDVDFNNDRYQRPMKNYKYSQYSKSCEDIGLELEKHHPEQLQDPPISHDDSSWKMKRKPKKYTFQSTIRQIEKKRLSDKLSREAEKRERKRIRELEAMQKVEEEFQKKRAREKANIRQQLRLFSMDDNSGWHSLPPNFELDHKERRSEPDGAFSSVCTSSCSTNNNTYNQDMSYHKSSNTETKQTSYTRELSEYRQTQRDYRDYNSNMKYTHDKGHSRQTTIHPQVSCNMPKVKGLKVKDDHNYRKEFVAGVKSFLSTGSTHSEDSQNYSNKNIHRNKSSAPGYSSYLPS</sequence>
<feature type="coiled-coil region" evidence="1">
    <location>
        <begin position="736"/>
        <end position="767"/>
    </location>
</feature>
<feature type="compositionally biased region" description="Basic and acidic residues" evidence="2">
    <location>
        <begin position="689"/>
        <end position="705"/>
    </location>
</feature>
<feature type="region of interest" description="Disordered" evidence="2">
    <location>
        <begin position="353"/>
        <end position="375"/>
    </location>
</feature>
<keyword evidence="4" id="KW-1185">Reference proteome</keyword>
<feature type="compositionally biased region" description="Basic residues" evidence="2">
    <location>
        <begin position="107"/>
        <end position="117"/>
    </location>
</feature>
<reference evidence="5" key="1">
    <citation type="submission" date="2025-04" db="UniProtKB">
        <authorList>
            <consortium name="RefSeq"/>
        </authorList>
    </citation>
    <scope>IDENTIFICATION</scope>
    <source>
        <tissue evidence="5">Whole insect</tissue>
    </source>
</reference>
<evidence type="ECO:0000256" key="1">
    <source>
        <dbReference type="SAM" id="Coils"/>
    </source>
</evidence>
<feature type="region of interest" description="Disordered" evidence="2">
    <location>
        <begin position="305"/>
        <end position="329"/>
    </location>
</feature>
<accession>A0A6P7F343</accession>
<feature type="compositionally biased region" description="Basic and acidic residues" evidence="2">
    <location>
        <begin position="94"/>
        <end position="106"/>
    </location>
</feature>
<feature type="compositionally biased region" description="Polar residues" evidence="2">
    <location>
        <begin position="909"/>
        <end position="924"/>
    </location>
</feature>
<feature type="region of interest" description="Disordered" evidence="2">
    <location>
        <begin position="75"/>
        <end position="223"/>
    </location>
</feature>
<dbReference type="KEGG" id="dvv:114325435"/>
<proteinExistence type="predicted"/>
<feature type="region of interest" description="Disordered" evidence="2">
    <location>
        <begin position="824"/>
        <end position="847"/>
    </location>
</feature>
<feature type="region of interest" description="Disordered" evidence="2">
    <location>
        <begin position="779"/>
        <end position="810"/>
    </location>
</feature>
<protein>
    <submittedName>
        <fullName evidence="5">Uncharacterized protein LOC114325435</fullName>
    </submittedName>
</protein>
<evidence type="ECO:0000313" key="5">
    <source>
        <dbReference type="RefSeq" id="XP_028129307.1"/>
    </source>
</evidence>
<evidence type="ECO:0000313" key="4">
    <source>
        <dbReference type="Proteomes" id="UP001652700"/>
    </source>
</evidence>
<feature type="compositionally biased region" description="Polar residues" evidence="2">
    <location>
        <begin position="824"/>
        <end position="841"/>
    </location>
</feature>
<name>A0A6P7F343_DIAVI</name>
<dbReference type="AlphaFoldDB" id="A0A6P7F343"/>
<dbReference type="EnsemblMetazoa" id="XM_050663519.1">
    <property type="protein sequence ID" value="XP_050519476.1"/>
    <property type="gene ID" value="LOC114325435"/>
</dbReference>
<dbReference type="OrthoDB" id="5917823at2759"/>
<dbReference type="EnsemblMetazoa" id="XM_028273506.2">
    <property type="protein sequence ID" value="XP_028129307.1"/>
    <property type="gene ID" value="LOC114325435"/>
</dbReference>
<feature type="compositionally biased region" description="Basic and acidic residues" evidence="2">
    <location>
        <begin position="75"/>
        <end position="86"/>
    </location>
</feature>
<dbReference type="GeneID" id="114325435"/>
<feature type="region of interest" description="Disordered" evidence="2">
    <location>
        <begin position="909"/>
        <end position="942"/>
    </location>
</feature>
<dbReference type="Proteomes" id="UP001652700">
    <property type="component" value="Unplaced"/>
</dbReference>
<feature type="compositionally biased region" description="Basic and acidic residues" evidence="2">
    <location>
        <begin position="791"/>
        <end position="801"/>
    </location>
</feature>
<evidence type="ECO:0000313" key="3">
    <source>
        <dbReference type="EnsemblMetazoa" id="XP_028129307.1"/>
    </source>
</evidence>
<feature type="compositionally biased region" description="Polar residues" evidence="2">
    <location>
        <begin position="931"/>
        <end position="942"/>
    </location>
</feature>
<feature type="compositionally biased region" description="Low complexity" evidence="2">
    <location>
        <begin position="313"/>
        <end position="324"/>
    </location>
</feature>
<dbReference type="RefSeq" id="XP_050519476.1">
    <property type="nucleotide sequence ID" value="XM_050663519.1"/>
</dbReference>
<feature type="region of interest" description="Disordered" evidence="2">
    <location>
        <begin position="254"/>
        <end position="282"/>
    </location>
</feature>
<feature type="compositionally biased region" description="Polar residues" evidence="2">
    <location>
        <begin position="261"/>
        <end position="280"/>
    </location>
</feature>
<feature type="compositionally biased region" description="Polar residues" evidence="2">
    <location>
        <begin position="118"/>
        <end position="128"/>
    </location>
</feature>
<organism evidence="5">
    <name type="scientific">Diabrotica virgifera virgifera</name>
    <name type="common">western corn rootworm</name>
    <dbReference type="NCBI Taxonomy" id="50390"/>
    <lineage>
        <taxon>Eukaryota</taxon>
        <taxon>Metazoa</taxon>
        <taxon>Ecdysozoa</taxon>
        <taxon>Arthropoda</taxon>
        <taxon>Hexapoda</taxon>
        <taxon>Insecta</taxon>
        <taxon>Pterygota</taxon>
        <taxon>Neoptera</taxon>
        <taxon>Endopterygota</taxon>
        <taxon>Coleoptera</taxon>
        <taxon>Polyphaga</taxon>
        <taxon>Cucujiformia</taxon>
        <taxon>Chrysomeloidea</taxon>
        <taxon>Chrysomelidae</taxon>
        <taxon>Galerucinae</taxon>
        <taxon>Diabroticina</taxon>
        <taxon>Diabroticites</taxon>
        <taxon>Diabrotica</taxon>
    </lineage>
</organism>
<dbReference type="RefSeq" id="XP_028129307.1">
    <property type="nucleotide sequence ID" value="XM_028273506.1"/>
</dbReference>
<reference evidence="3" key="2">
    <citation type="submission" date="2025-05" db="UniProtKB">
        <authorList>
            <consortium name="EnsemblMetazoa"/>
        </authorList>
    </citation>
    <scope>IDENTIFICATION</scope>
</reference>